<dbReference type="Ensembl" id="ENSLLET00000008339.1">
    <property type="protein sequence ID" value="ENSLLEP00000008016.1"/>
    <property type="gene ID" value="ENSLLEG00000005088.1"/>
</dbReference>
<feature type="signal peptide" evidence="6">
    <location>
        <begin position="1"/>
        <end position="18"/>
    </location>
</feature>
<dbReference type="Pfam" id="PF00100">
    <property type="entry name" value="Zona_pellucida"/>
    <property type="match status" value="1"/>
</dbReference>
<dbReference type="OrthoDB" id="9987373at2759"/>
<dbReference type="Gene3D" id="2.60.40.3210">
    <property type="entry name" value="Zona pellucida, ZP-N domain"/>
    <property type="match status" value="1"/>
</dbReference>
<comment type="subcellular location">
    <subcellularLocation>
        <location evidence="1">Secreted</location>
    </subcellularLocation>
</comment>
<evidence type="ECO:0000313" key="8">
    <source>
        <dbReference type="Ensembl" id="ENSLLEP00000008016.1"/>
    </source>
</evidence>
<evidence type="ECO:0000256" key="2">
    <source>
        <dbReference type="ARBA" id="ARBA00022525"/>
    </source>
</evidence>
<feature type="domain" description="ZP" evidence="7">
    <location>
        <begin position="129"/>
        <end position="388"/>
    </location>
</feature>
<evidence type="ECO:0000256" key="1">
    <source>
        <dbReference type="ARBA" id="ARBA00004613"/>
    </source>
</evidence>
<feature type="chain" id="PRO_5034925070" description="ZP domain-containing protein" evidence="6">
    <location>
        <begin position="19"/>
        <end position="434"/>
    </location>
</feature>
<evidence type="ECO:0000256" key="4">
    <source>
        <dbReference type="ARBA" id="ARBA00023157"/>
    </source>
</evidence>
<keyword evidence="5" id="KW-0325">Glycoprotein</keyword>
<dbReference type="InterPro" id="IPR055355">
    <property type="entry name" value="ZP-C"/>
</dbReference>
<dbReference type="PANTHER" id="PTHR14002">
    <property type="entry name" value="ENDOGLIN/TGF-BETA RECEPTOR TYPE III"/>
    <property type="match status" value="1"/>
</dbReference>
<keyword evidence="3 6" id="KW-0732">Signal</keyword>
<name>A0A8C5M3C1_9ANUR</name>
<dbReference type="GO" id="GO:0005576">
    <property type="term" value="C:extracellular region"/>
    <property type="evidence" value="ECO:0007669"/>
    <property type="project" value="UniProtKB-SubCell"/>
</dbReference>
<accession>A0A8C5M3C1</accession>
<dbReference type="Gene3D" id="2.60.40.4100">
    <property type="entry name" value="Zona pellucida, ZP-C domain"/>
    <property type="match status" value="1"/>
</dbReference>
<dbReference type="Proteomes" id="UP000694569">
    <property type="component" value="Unplaced"/>
</dbReference>
<evidence type="ECO:0000259" key="7">
    <source>
        <dbReference type="PROSITE" id="PS51034"/>
    </source>
</evidence>
<evidence type="ECO:0000256" key="6">
    <source>
        <dbReference type="SAM" id="SignalP"/>
    </source>
</evidence>
<dbReference type="PROSITE" id="PS51034">
    <property type="entry name" value="ZP_2"/>
    <property type="match status" value="1"/>
</dbReference>
<reference evidence="8" key="1">
    <citation type="submission" date="2025-08" db="UniProtKB">
        <authorList>
            <consortium name="Ensembl"/>
        </authorList>
    </citation>
    <scope>IDENTIFICATION</scope>
</reference>
<evidence type="ECO:0000313" key="9">
    <source>
        <dbReference type="Proteomes" id="UP000694569"/>
    </source>
</evidence>
<dbReference type="GeneTree" id="ENSGT00940000156038"/>
<evidence type="ECO:0000256" key="5">
    <source>
        <dbReference type="ARBA" id="ARBA00023180"/>
    </source>
</evidence>
<dbReference type="PROSITE" id="PS00682">
    <property type="entry name" value="ZP_1"/>
    <property type="match status" value="1"/>
</dbReference>
<dbReference type="AlphaFoldDB" id="A0A8C5M3C1"/>
<sequence length="434" mass="46091">MWLLGSLVLLAKLELIGCSSSCYVSIDGSPIMCSSCGGSCTAVSGCQCANQTSCLPENGTCGLNSPACCLPGFSWNPNIVCCVEGPYCSPQCLPDESCTLVNQIALCTLNSTIYQNQNLDLNNLTSFVTCNRGIMTVSVNKNLLEFLQYTPINATLSDPSCTGANVSIVNGKRVYSVTVPGRAGTCGNIMSKSTSQVTYTNTLVITKYSSIGILSTRKISAQFSCTYNLTMDVALSTVIKPVMSSQILATGGSGAEAITTIAAYDSSSYTQPIMQTNQEQLTIGSTLYFGMFTLFPDPVFVLRVETCYSTPTSDGSGSIKVMLIQGGCPTSDGPYIKVEENGQSKEVRFSVVMFAFSGYETVYIFCETRLCNTASSSCNGCLTSREDISGLETFSLGPFAYIDAVNSCSHIAFSVAVLLGSLLFSGFSETIRSL</sequence>
<proteinExistence type="predicted"/>
<keyword evidence="9" id="KW-1185">Reference proteome</keyword>
<reference evidence="8" key="2">
    <citation type="submission" date="2025-09" db="UniProtKB">
        <authorList>
            <consortium name="Ensembl"/>
        </authorList>
    </citation>
    <scope>IDENTIFICATION</scope>
</reference>
<dbReference type="InterPro" id="IPR017977">
    <property type="entry name" value="ZP_dom_CS"/>
</dbReference>
<organism evidence="8 9">
    <name type="scientific">Leptobrachium leishanense</name>
    <name type="common">Leishan spiny toad</name>
    <dbReference type="NCBI Taxonomy" id="445787"/>
    <lineage>
        <taxon>Eukaryota</taxon>
        <taxon>Metazoa</taxon>
        <taxon>Chordata</taxon>
        <taxon>Craniata</taxon>
        <taxon>Vertebrata</taxon>
        <taxon>Euteleostomi</taxon>
        <taxon>Amphibia</taxon>
        <taxon>Batrachia</taxon>
        <taxon>Anura</taxon>
        <taxon>Pelobatoidea</taxon>
        <taxon>Megophryidae</taxon>
        <taxon>Leptobrachium</taxon>
    </lineage>
</organism>
<keyword evidence="4" id="KW-1015">Disulfide bond</keyword>
<protein>
    <recommendedName>
        <fullName evidence="7">ZP domain-containing protein</fullName>
    </recommendedName>
</protein>
<dbReference type="SMART" id="SM00241">
    <property type="entry name" value="ZP"/>
    <property type="match status" value="1"/>
</dbReference>
<evidence type="ECO:0000256" key="3">
    <source>
        <dbReference type="ARBA" id="ARBA00022729"/>
    </source>
</evidence>
<keyword evidence="2" id="KW-0964">Secreted</keyword>
<dbReference type="InterPro" id="IPR001507">
    <property type="entry name" value="ZP_dom"/>
</dbReference>
<dbReference type="PANTHER" id="PTHR14002:SF61">
    <property type="entry name" value="UROMODULIN"/>
    <property type="match status" value="1"/>
</dbReference>
<dbReference type="InterPro" id="IPR042235">
    <property type="entry name" value="ZP-C_dom"/>
</dbReference>